<dbReference type="RefSeq" id="WP_316663371.1">
    <property type="nucleotide sequence ID" value="NZ_JAWHTF010000009.1"/>
</dbReference>
<dbReference type="Proteomes" id="UP001268651">
    <property type="component" value="Unassembled WGS sequence"/>
</dbReference>
<feature type="chain" id="PRO_5046079310" description="Aspartyl protease" evidence="1">
    <location>
        <begin position="21"/>
        <end position="419"/>
    </location>
</feature>
<evidence type="ECO:0000313" key="2">
    <source>
        <dbReference type="EMBL" id="MDU8887238.1"/>
    </source>
</evidence>
<gene>
    <name evidence="2" type="ORF">RXV94_13785</name>
</gene>
<dbReference type="SUPFAM" id="SSF50630">
    <property type="entry name" value="Acid proteases"/>
    <property type="match status" value="1"/>
</dbReference>
<reference evidence="2 3" key="1">
    <citation type="submission" date="2023-10" db="EMBL/GenBank/DDBJ databases">
        <title>Marimonas sp. nov. isolated from tidal mud flat.</title>
        <authorList>
            <person name="Jaincy N.J."/>
            <person name="Srinivasan S."/>
            <person name="Lee S.-S."/>
        </authorList>
    </citation>
    <scope>NUCLEOTIDE SEQUENCE [LARGE SCALE GENOMIC DNA]</scope>
    <source>
        <strain evidence="2 3">MJ-SS3</strain>
    </source>
</reference>
<proteinExistence type="predicted"/>
<evidence type="ECO:0000313" key="3">
    <source>
        <dbReference type="Proteomes" id="UP001268651"/>
    </source>
</evidence>
<evidence type="ECO:0008006" key="4">
    <source>
        <dbReference type="Google" id="ProtNLM"/>
    </source>
</evidence>
<evidence type="ECO:0000256" key="1">
    <source>
        <dbReference type="SAM" id="SignalP"/>
    </source>
</evidence>
<keyword evidence="3" id="KW-1185">Reference proteome</keyword>
<sequence length="419" mass="47276">MKTKFGLIFALMLLFTLSHSQELSVSQTLEKLKFAFNNKDFSAISDHLAEDFNYQGIERPMSINILTQVMNQYPIIDSLVVIGSKNDKNKIYLDTKIYSKNGVSDRKIILDSNYNIIQADIAKIALQGHGATGSSSNENENNNPFKNDEKIIMPFWLTETGHIVVEAIVNGKKGNFIVDSGTSDNLMLNSQYSSYDTTKLSKKPLGVSGEVGDAGEVMIESFTWNKLIFNNIKAVVSNLDHLGKRTKIDEFAGTIGYGLLKNFIIEFDYNHSQLILWQNSSLVKKAYNIKSNQIVPLSMAYHIPVLQAKIGKQEIKLGIDCGAQGNMLETKWEKELKNSYSNVRKDKLGGAENNYVDVIKVSMKDIQIKERPYEMDFVFGNLFGGAHKVDMLDGLLGYRFLSYQKTVLNFKDNELYFLN</sequence>
<dbReference type="EMBL" id="JAWHTF010000009">
    <property type="protein sequence ID" value="MDU8887238.1"/>
    <property type="molecule type" value="Genomic_DNA"/>
</dbReference>
<dbReference type="InterPro" id="IPR001969">
    <property type="entry name" value="Aspartic_peptidase_AS"/>
</dbReference>
<dbReference type="Gene3D" id="2.40.70.10">
    <property type="entry name" value="Acid Proteases"/>
    <property type="match status" value="2"/>
</dbReference>
<feature type="signal peptide" evidence="1">
    <location>
        <begin position="1"/>
        <end position="20"/>
    </location>
</feature>
<name>A0ABU3UA05_9FLAO</name>
<dbReference type="InterPro" id="IPR021109">
    <property type="entry name" value="Peptidase_aspartic_dom_sf"/>
</dbReference>
<keyword evidence="1" id="KW-0732">Signal</keyword>
<accession>A0ABU3UA05</accession>
<organism evidence="2 3">
    <name type="scientific">Gilvirhabdus luticola</name>
    <dbReference type="NCBI Taxonomy" id="3079858"/>
    <lineage>
        <taxon>Bacteria</taxon>
        <taxon>Pseudomonadati</taxon>
        <taxon>Bacteroidota</taxon>
        <taxon>Flavobacteriia</taxon>
        <taxon>Flavobacteriales</taxon>
        <taxon>Flavobacteriaceae</taxon>
        <taxon>Gilvirhabdus</taxon>
    </lineage>
</organism>
<protein>
    <recommendedName>
        <fullName evidence="4">Aspartyl protease</fullName>
    </recommendedName>
</protein>
<dbReference type="PROSITE" id="PS00141">
    <property type="entry name" value="ASP_PROTEASE"/>
    <property type="match status" value="1"/>
</dbReference>
<comment type="caution">
    <text evidence="2">The sequence shown here is derived from an EMBL/GenBank/DDBJ whole genome shotgun (WGS) entry which is preliminary data.</text>
</comment>